<dbReference type="EMBL" id="ARYM01000001">
    <property type="protein sequence ID" value="KDA00647.1"/>
    <property type="molecule type" value="Genomic_DNA"/>
</dbReference>
<dbReference type="RefSeq" id="WP_035593500.1">
    <property type="nucleotide sequence ID" value="NZ_ARYM01000001.1"/>
</dbReference>
<dbReference type="PATRIC" id="fig|1280954.3.peg.292"/>
<proteinExistence type="predicted"/>
<evidence type="ECO:0000313" key="3">
    <source>
        <dbReference type="Proteomes" id="UP000027100"/>
    </source>
</evidence>
<dbReference type="InterPro" id="IPR001173">
    <property type="entry name" value="Glyco_trans_2-like"/>
</dbReference>
<comment type="caution">
    <text evidence="2">The sequence shown here is derived from an EMBL/GenBank/DDBJ whole genome shotgun (WGS) entry which is preliminary data.</text>
</comment>
<dbReference type="STRING" id="1280954.HPO_01420"/>
<name>A0A062VLV4_9PROT</name>
<sequence length="336" mass="36697">MSPPRVSVVIINYNGGAFLQQAVDSLSRQTVRDFELIVFDNASTDGSADTLDLSAVPAARLVRSPGNIGFAGGNNRAAELATGRWLALLNPDTVAEPDWLENLLAAADAHPDCRNFASAQFDLNSADTLDGAGDAYLVFGIPWQGGFGRPASELPGMGWCFSACGAAAMYDLALFRDLGGFDERFFCYCEDVDLGFRLQLAGHDCLFVNTAVVHHAGSGITGRTSAFSTYHGTRNRVWTYFKNMPAGILLATLPGHVALTLYIAARNVFTPRFKPMLRGLKDGVAGLPQIRRPSAWKLPRHRMKTRHLLSRMAWNPWLMSARKAHVRDLTNKPADQ</sequence>
<dbReference type="CDD" id="cd04186">
    <property type="entry name" value="GT_2_like_c"/>
    <property type="match status" value="1"/>
</dbReference>
<organism evidence="2 3">
    <name type="scientific">Hyphomonas polymorpha PS728</name>
    <dbReference type="NCBI Taxonomy" id="1280954"/>
    <lineage>
        <taxon>Bacteria</taxon>
        <taxon>Pseudomonadati</taxon>
        <taxon>Pseudomonadota</taxon>
        <taxon>Alphaproteobacteria</taxon>
        <taxon>Hyphomonadales</taxon>
        <taxon>Hyphomonadaceae</taxon>
        <taxon>Hyphomonas</taxon>
    </lineage>
</organism>
<dbReference type="Gene3D" id="3.90.550.10">
    <property type="entry name" value="Spore Coat Polysaccharide Biosynthesis Protein SpsA, Chain A"/>
    <property type="match status" value="1"/>
</dbReference>
<dbReference type="InterPro" id="IPR029044">
    <property type="entry name" value="Nucleotide-diphossugar_trans"/>
</dbReference>
<evidence type="ECO:0000259" key="1">
    <source>
        <dbReference type="Pfam" id="PF00535"/>
    </source>
</evidence>
<keyword evidence="3" id="KW-1185">Reference proteome</keyword>
<dbReference type="PANTHER" id="PTHR43179:SF11">
    <property type="entry name" value="GLYCOSYL TRANSFERASE"/>
    <property type="match status" value="1"/>
</dbReference>
<evidence type="ECO:0000313" key="2">
    <source>
        <dbReference type="EMBL" id="KDA00647.1"/>
    </source>
</evidence>
<dbReference type="GO" id="GO:0016740">
    <property type="term" value="F:transferase activity"/>
    <property type="evidence" value="ECO:0007669"/>
    <property type="project" value="UniProtKB-KW"/>
</dbReference>
<dbReference type="Pfam" id="PF00535">
    <property type="entry name" value="Glycos_transf_2"/>
    <property type="match status" value="1"/>
</dbReference>
<keyword evidence="2" id="KW-0808">Transferase</keyword>
<accession>A0A062VLV4</accession>
<protein>
    <submittedName>
        <fullName evidence="2">Glycosyl transferase group 2 family protein</fullName>
    </submittedName>
</protein>
<dbReference type="AlphaFoldDB" id="A0A062VLV4"/>
<dbReference type="Proteomes" id="UP000027100">
    <property type="component" value="Unassembled WGS sequence"/>
</dbReference>
<dbReference type="OrthoDB" id="9771846at2"/>
<dbReference type="SUPFAM" id="SSF53448">
    <property type="entry name" value="Nucleotide-diphospho-sugar transferases"/>
    <property type="match status" value="1"/>
</dbReference>
<dbReference type="PANTHER" id="PTHR43179">
    <property type="entry name" value="RHAMNOSYLTRANSFERASE WBBL"/>
    <property type="match status" value="1"/>
</dbReference>
<reference evidence="2 3" key="1">
    <citation type="journal article" date="2014" name="Antonie Van Leeuwenhoek">
        <title>Hyphomonas beringensis sp. nov. and Hyphomonas chukchiensis sp. nov., isolated from surface seawater of the Bering Sea and Chukchi Sea.</title>
        <authorList>
            <person name="Li C."/>
            <person name="Lai Q."/>
            <person name="Li G."/>
            <person name="Dong C."/>
            <person name="Wang J."/>
            <person name="Liao Y."/>
            <person name="Shao Z."/>
        </authorList>
    </citation>
    <scope>NUCLEOTIDE SEQUENCE [LARGE SCALE GENOMIC DNA]</scope>
    <source>
        <strain evidence="2 3">PS728</strain>
    </source>
</reference>
<gene>
    <name evidence="2" type="ORF">HPO_01420</name>
</gene>
<feature type="domain" description="Glycosyltransferase 2-like" evidence="1">
    <location>
        <begin position="7"/>
        <end position="112"/>
    </location>
</feature>
<dbReference type="eggNOG" id="COG1216">
    <property type="taxonomic scope" value="Bacteria"/>
</dbReference>